<reference evidence="2 3" key="1">
    <citation type="submission" date="2014-11" db="EMBL/GenBank/DDBJ databases">
        <authorList>
            <person name="Zhu J."/>
            <person name="Qi W."/>
            <person name="Song R."/>
        </authorList>
    </citation>
    <scope>NUCLEOTIDE SEQUENCE [LARGE SCALE GENOMIC DNA]</scope>
</reference>
<dbReference type="InParanoid" id="A0A0G4EC77"/>
<dbReference type="Proteomes" id="UP000041254">
    <property type="component" value="Unassembled WGS sequence"/>
</dbReference>
<keyword evidence="3" id="KW-1185">Reference proteome</keyword>
<name>A0A0G4EC77_VITBC</name>
<keyword evidence="1" id="KW-0472">Membrane</keyword>
<keyword evidence="1" id="KW-1133">Transmembrane helix</keyword>
<dbReference type="PhylomeDB" id="A0A0G4EC77"/>
<protein>
    <submittedName>
        <fullName evidence="2">Uncharacterized protein</fullName>
    </submittedName>
</protein>
<evidence type="ECO:0000256" key="1">
    <source>
        <dbReference type="SAM" id="Phobius"/>
    </source>
</evidence>
<proteinExistence type="predicted"/>
<sequence>MALILLVAEGSGIGAVRRFRTTWHFFLLGFAPYVAFALFHHVEALRKRHKYAPFMHFPIKVFIPLMVFRQVALTSTIVVRKRAYILKTWVISVVVMCFSFAVPLYFVPLARSATTDREKTGSQASFVL</sequence>
<organism evidence="2 3">
    <name type="scientific">Vitrella brassicaformis (strain CCMP3155)</name>
    <dbReference type="NCBI Taxonomy" id="1169540"/>
    <lineage>
        <taxon>Eukaryota</taxon>
        <taxon>Sar</taxon>
        <taxon>Alveolata</taxon>
        <taxon>Colpodellida</taxon>
        <taxon>Vitrellaceae</taxon>
        <taxon>Vitrella</taxon>
    </lineage>
</organism>
<evidence type="ECO:0000313" key="3">
    <source>
        <dbReference type="Proteomes" id="UP000041254"/>
    </source>
</evidence>
<dbReference type="EMBL" id="CDMY01000138">
    <property type="protein sequence ID" value="CEL93098.1"/>
    <property type="molecule type" value="Genomic_DNA"/>
</dbReference>
<feature type="transmembrane region" description="Helical" evidence="1">
    <location>
        <begin position="51"/>
        <end position="72"/>
    </location>
</feature>
<feature type="transmembrane region" description="Helical" evidence="1">
    <location>
        <begin position="84"/>
        <end position="107"/>
    </location>
</feature>
<evidence type="ECO:0000313" key="2">
    <source>
        <dbReference type="EMBL" id="CEL93098.1"/>
    </source>
</evidence>
<dbReference type="AlphaFoldDB" id="A0A0G4EC77"/>
<keyword evidence="1" id="KW-0812">Transmembrane</keyword>
<feature type="transmembrane region" description="Helical" evidence="1">
    <location>
        <begin position="22"/>
        <end position="39"/>
    </location>
</feature>
<accession>A0A0G4EC77</accession>
<gene>
    <name evidence="2" type="ORF">Vbra_6933</name>
</gene>
<dbReference type="VEuPathDB" id="CryptoDB:Vbra_6933"/>